<organism evidence="2 3">
    <name type="scientific">Gossypium lobatum</name>
    <dbReference type="NCBI Taxonomy" id="34289"/>
    <lineage>
        <taxon>Eukaryota</taxon>
        <taxon>Viridiplantae</taxon>
        <taxon>Streptophyta</taxon>
        <taxon>Embryophyta</taxon>
        <taxon>Tracheophyta</taxon>
        <taxon>Spermatophyta</taxon>
        <taxon>Magnoliopsida</taxon>
        <taxon>eudicotyledons</taxon>
        <taxon>Gunneridae</taxon>
        <taxon>Pentapetalae</taxon>
        <taxon>rosids</taxon>
        <taxon>malvids</taxon>
        <taxon>Malvales</taxon>
        <taxon>Malvaceae</taxon>
        <taxon>Malvoideae</taxon>
        <taxon>Gossypium</taxon>
    </lineage>
</organism>
<keyword evidence="1" id="KW-0472">Membrane</keyword>
<name>A0A7J8LLJ0_9ROSI</name>
<evidence type="ECO:0000313" key="2">
    <source>
        <dbReference type="EMBL" id="MBA0553273.1"/>
    </source>
</evidence>
<accession>A0A7J8LLJ0</accession>
<protein>
    <submittedName>
        <fullName evidence="2">Uncharacterized protein</fullName>
    </submittedName>
</protein>
<keyword evidence="3" id="KW-1185">Reference proteome</keyword>
<comment type="caution">
    <text evidence="2">The sequence shown here is derived from an EMBL/GenBank/DDBJ whole genome shotgun (WGS) entry which is preliminary data.</text>
</comment>
<dbReference type="AlphaFoldDB" id="A0A7J8LLJ0"/>
<evidence type="ECO:0000256" key="1">
    <source>
        <dbReference type="SAM" id="Phobius"/>
    </source>
</evidence>
<gene>
    <name evidence="2" type="ORF">Golob_012467</name>
</gene>
<feature type="transmembrane region" description="Helical" evidence="1">
    <location>
        <begin position="43"/>
        <end position="66"/>
    </location>
</feature>
<proteinExistence type="predicted"/>
<dbReference type="Proteomes" id="UP000593572">
    <property type="component" value="Unassembled WGS sequence"/>
</dbReference>
<keyword evidence="1" id="KW-1133">Transmembrane helix</keyword>
<reference evidence="2 3" key="1">
    <citation type="journal article" date="2019" name="Genome Biol. Evol.">
        <title>Insights into the evolution of the New World diploid cottons (Gossypium, subgenus Houzingenia) based on genome sequencing.</title>
        <authorList>
            <person name="Grover C.E."/>
            <person name="Arick M.A. 2nd"/>
            <person name="Thrash A."/>
            <person name="Conover J.L."/>
            <person name="Sanders W.S."/>
            <person name="Peterson D.G."/>
            <person name="Frelichowski J.E."/>
            <person name="Scheffler J.A."/>
            <person name="Scheffler B.E."/>
            <person name="Wendel J.F."/>
        </authorList>
    </citation>
    <scope>NUCLEOTIDE SEQUENCE [LARGE SCALE GENOMIC DNA]</scope>
    <source>
        <strain evidence="2">157</strain>
        <tissue evidence="2">Leaf</tissue>
    </source>
</reference>
<keyword evidence="1" id="KW-0812">Transmembrane</keyword>
<sequence>MVMWLVIIFLNFVYYMIYASKIDSLNFNMSHKSIIDWQITRPKLFLVILTGYRFLKTHLILLNLCLKKMLIEHVNISSHQPYYN</sequence>
<dbReference type="EMBL" id="JABEZX010000004">
    <property type="protein sequence ID" value="MBA0553273.1"/>
    <property type="molecule type" value="Genomic_DNA"/>
</dbReference>
<evidence type="ECO:0000313" key="3">
    <source>
        <dbReference type="Proteomes" id="UP000593572"/>
    </source>
</evidence>